<keyword evidence="1" id="KW-0812">Transmembrane</keyword>
<feature type="transmembrane region" description="Helical" evidence="1">
    <location>
        <begin position="113"/>
        <end position="131"/>
    </location>
</feature>
<dbReference type="RefSeq" id="WP_123287660.1">
    <property type="nucleotide sequence ID" value="NZ_JACIJB010000002.1"/>
</dbReference>
<sequence>MSSLDWAAVALFILCWLGYEPVLRVLSRRFGTLNQDMELVRQVWMSVMTRREIRLVDSQLMGHSINSASFFASTNLLLIAAVAGILFGGEAALRGFAAVGAEAVPLPLLEAKLALILACLVRGLLDFIWSIRQLNYTLAVIGSVPEQDEALDRAALGRAAGDLINPALASFSQGVRAYYFALAAAAWLMGPLWLGAGVIAAFALLIWRQEGSPAARAIRKVRAVLESESGKGPPAP</sequence>
<organism evidence="2 3">
    <name type="scientific">Brevundimonas halotolerans</name>
    <dbReference type="NCBI Taxonomy" id="69670"/>
    <lineage>
        <taxon>Bacteria</taxon>
        <taxon>Pseudomonadati</taxon>
        <taxon>Pseudomonadota</taxon>
        <taxon>Alphaproteobacteria</taxon>
        <taxon>Caulobacterales</taxon>
        <taxon>Caulobacteraceae</taxon>
        <taxon>Brevundimonas</taxon>
    </lineage>
</organism>
<feature type="transmembrane region" description="Helical" evidence="1">
    <location>
        <begin position="178"/>
        <end position="207"/>
    </location>
</feature>
<protein>
    <submittedName>
        <fullName evidence="2">Putative membrane protein</fullName>
    </submittedName>
</protein>
<proteinExistence type="predicted"/>
<dbReference type="InterPro" id="IPR006747">
    <property type="entry name" value="DUF599"/>
</dbReference>
<comment type="caution">
    <text evidence="2">The sequence shown here is derived from an EMBL/GenBank/DDBJ whole genome shotgun (WGS) entry which is preliminary data.</text>
</comment>
<accession>A0A7W9E6R0</accession>
<keyword evidence="1" id="KW-0472">Membrane</keyword>
<reference evidence="2 3" key="1">
    <citation type="submission" date="2020-08" db="EMBL/GenBank/DDBJ databases">
        <title>Genomic Encyclopedia of Type Strains, Phase IV (KMG-IV): sequencing the most valuable type-strain genomes for metagenomic binning, comparative biology and taxonomic classification.</title>
        <authorList>
            <person name="Goeker M."/>
        </authorList>
    </citation>
    <scope>NUCLEOTIDE SEQUENCE [LARGE SCALE GENOMIC DNA]</scope>
    <source>
        <strain evidence="2 3">DSM 24448</strain>
    </source>
</reference>
<dbReference type="Proteomes" id="UP000548978">
    <property type="component" value="Unassembled WGS sequence"/>
</dbReference>
<gene>
    <name evidence="2" type="ORF">FHS65_000943</name>
</gene>
<keyword evidence="1" id="KW-1133">Transmembrane helix</keyword>
<dbReference type="AlphaFoldDB" id="A0A7W9E6R0"/>
<keyword evidence="3" id="KW-1185">Reference proteome</keyword>
<dbReference type="OrthoDB" id="9806874at2"/>
<evidence type="ECO:0000256" key="1">
    <source>
        <dbReference type="SAM" id="Phobius"/>
    </source>
</evidence>
<feature type="transmembrane region" description="Helical" evidence="1">
    <location>
        <begin position="70"/>
        <end position="93"/>
    </location>
</feature>
<name>A0A7W9E6R0_9CAUL</name>
<dbReference type="EMBL" id="JACIJB010000002">
    <property type="protein sequence ID" value="MBB5660203.1"/>
    <property type="molecule type" value="Genomic_DNA"/>
</dbReference>
<evidence type="ECO:0000313" key="3">
    <source>
        <dbReference type="Proteomes" id="UP000548978"/>
    </source>
</evidence>
<dbReference type="Pfam" id="PF04654">
    <property type="entry name" value="DUF599"/>
    <property type="match status" value="1"/>
</dbReference>
<evidence type="ECO:0000313" key="2">
    <source>
        <dbReference type="EMBL" id="MBB5660203.1"/>
    </source>
</evidence>